<evidence type="ECO:0000313" key="1">
    <source>
        <dbReference type="EMBL" id="OPX46009.1"/>
    </source>
</evidence>
<gene>
    <name evidence="1" type="ORF">CLHUN_04840</name>
</gene>
<evidence type="ECO:0000313" key="2">
    <source>
        <dbReference type="Proteomes" id="UP000191554"/>
    </source>
</evidence>
<dbReference type="EMBL" id="MZGX01000002">
    <property type="protein sequence ID" value="OPX46009.1"/>
    <property type="molecule type" value="Genomic_DNA"/>
</dbReference>
<proteinExistence type="predicted"/>
<keyword evidence="2" id="KW-1185">Reference proteome</keyword>
<sequence length="59" mass="6972">MRGTEMDILSDLIKNITFTQKIEKDAYKFLEYHGYKEIAEHCCKVADEAEKPNYEEVEL</sequence>
<comment type="caution">
    <text evidence="1">The sequence shown here is derived from an EMBL/GenBank/DDBJ whole genome shotgun (WGS) entry which is preliminary data.</text>
</comment>
<reference evidence="1 2" key="1">
    <citation type="submission" date="2017-03" db="EMBL/GenBank/DDBJ databases">
        <title>Genome sequence of Clostridium hungatei DSM 14427.</title>
        <authorList>
            <person name="Poehlein A."/>
            <person name="Daniel R."/>
        </authorList>
    </citation>
    <scope>NUCLEOTIDE SEQUENCE [LARGE SCALE GENOMIC DNA]</scope>
    <source>
        <strain evidence="1 2">DSM 14427</strain>
    </source>
</reference>
<dbReference type="AlphaFoldDB" id="A0A1V4SQ50"/>
<dbReference type="Proteomes" id="UP000191554">
    <property type="component" value="Unassembled WGS sequence"/>
</dbReference>
<name>A0A1V4SQ50_RUMHU</name>
<dbReference type="STRING" id="48256.CLHUN_04840"/>
<organism evidence="1 2">
    <name type="scientific">Ruminiclostridium hungatei</name>
    <name type="common">Clostridium hungatei</name>
    <dbReference type="NCBI Taxonomy" id="48256"/>
    <lineage>
        <taxon>Bacteria</taxon>
        <taxon>Bacillati</taxon>
        <taxon>Bacillota</taxon>
        <taxon>Clostridia</taxon>
        <taxon>Eubacteriales</taxon>
        <taxon>Oscillospiraceae</taxon>
        <taxon>Ruminiclostridium</taxon>
    </lineage>
</organism>
<protein>
    <submittedName>
        <fullName evidence="1">Uncharacterized protein</fullName>
    </submittedName>
</protein>
<accession>A0A1V4SQ50</accession>